<dbReference type="Pfam" id="PF00368">
    <property type="entry name" value="HMG-CoA_red"/>
    <property type="match status" value="1"/>
</dbReference>
<dbReference type="Gene3D" id="3.90.770.10">
    <property type="entry name" value="3-hydroxy-3-methylglutaryl-coenzyme A Reductase, Chain A, domain 2"/>
    <property type="match status" value="1"/>
</dbReference>
<dbReference type="AlphaFoldDB" id="A0A6V7P5H3"/>
<dbReference type="GO" id="GO:0008299">
    <property type="term" value="P:isoprenoid biosynthetic process"/>
    <property type="evidence" value="ECO:0007669"/>
    <property type="project" value="TreeGrafter"/>
</dbReference>
<protein>
    <submittedName>
        <fullName evidence="1">Uncharacterized protein</fullName>
    </submittedName>
</protein>
<evidence type="ECO:0000313" key="1">
    <source>
        <dbReference type="EMBL" id="CAD1826091.1"/>
    </source>
</evidence>
<dbReference type="InterPro" id="IPR002202">
    <property type="entry name" value="HMG_CoA_Rdtase"/>
</dbReference>
<dbReference type="SUPFAM" id="SSF56542">
    <property type="entry name" value="Substrate-binding domain of HMG-CoA reductase"/>
    <property type="match status" value="1"/>
</dbReference>
<dbReference type="PROSITE" id="PS50065">
    <property type="entry name" value="HMG_COA_REDUCTASE_4"/>
    <property type="match status" value="1"/>
</dbReference>
<dbReference type="EMBL" id="LR862145">
    <property type="protein sequence ID" value="CAD1826091.1"/>
    <property type="molecule type" value="Genomic_DNA"/>
</dbReference>
<dbReference type="GO" id="GO:0005789">
    <property type="term" value="C:endoplasmic reticulum membrane"/>
    <property type="evidence" value="ECO:0007669"/>
    <property type="project" value="TreeGrafter"/>
</dbReference>
<dbReference type="GO" id="GO:0015936">
    <property type="term" value="P:coenzyme A metabolic process"/>
    <property type="evidence" value="ECO:0007669"/>
    <property type="project" value="InterPro"/>
</dbReference>
<dbReference type="GO" id="GO:0004420">
    <property type="term" value="F:hydroxymethylglutaryl-CoA reductase (NADPH) activity"/>
    <property type="evidence" value="ECO:0007669"/>
    <property type="project" value="InterPro"/>
</dbReference>
<dbReference type="PANTHER" id="PTHR10572">
    <property type="entry name" value="3-HYDROXY-3-METHYLGLUTARYL-COENZYME A REDUCTASE"/>
    <property type="match status" value="1"/>
</dbReference>
<dbReference type="PANTHER" id="PTHR10572:SF24">
    <property type="entry name" value="3-HYDROXY-3-METHYLGLUTARYL-COENZYME A REDUCTASE"/>
    <property type="match status" value="1"/>
</dbReference>
<dbReference type="GO" id="GO:0005778">
    <property type="term" value="C:peroxisomal membrane"/>
    <property type="evidence" value="ECO:0007669"/>
    <property type="project" value="TreeGrafter"/>
</dbReference>
<sequence length="104" mass="11697">MCCELLVGYMKFPVAVLLELDRRKYYMPMATTEASLVVSTNSGCKAIAEAQGFMENSTSFKMLSVVFNNRWRHRLSLRLMTAAPILPPPRDCVNNFGNLGIMNC</sequence>
<reference evidence="1" key="1">
    <citation type="submission" date="2020-07" db="EMBL/GenBank/DDBJ databases">
        <authorList>
            <person name="Lin J."/>
        </authorList>
    </citation>
    <scope>NUCLEOTIDE SEQUENCE</scope>
</reference>
<dbReference type="InterPro" id="IPR009029">
    <property type="entry name" value="HMG_CoA_Rdtase_sub-bd_dom_sf"/>
</dbReference>
<accession>A0A6V7P5H3</accession>
<dbReference type="GO" id="GO:0016126">
    <property type="term" value="P:sterol biosynthetic process"/>
    <property type="evidence" value="ECO:0007669"/>
    <property type="project" value="TreeGrafter"/>
</dbReference>
<organism evidence="1">
    <name type="scientific">Ananas comosus var. bracteatus</name>
    <name type="common">red pineapple</name>
    <dbReference type="NCBI Taxonomy" id="296719"/>
    <lineage>
        <taxon>Eukaryota</taxon>
        <taxon>Viridiplantae</taxon>
        <taxon>Streptophyta</taxon>
        <taxon>Embryophyta</taxon>
        <taxon>Tracheophyta</taxon>
        <taxon>Spermatophyta</taxon>
        <taxon>Magnoliopsida</taxon>
        <taxon>Liliopsida</taxon>
        <taxon>Poales</taxon>
        <taxon>Bromeliaceae</taxon>
        <taxon>Bromelioideae</taxon>
        <taxon>Ananas</taxon>
    </lineage>
</organism>
<dbReference type="InterPro" id="IPR023074">
    <property type="entry name" value="HMG_CoA_Rdtase_cat_sf"/>
</dbReference>
<proteinExistence type="predicted"/>
<name>A0A6V7P5H3_ANACO</name>
<gene>
    <name evidence="1" type="ORF">CB5_LOCUS9302</name>
</gene>